<feature type="compositionally biased region" description="Low complexity" evidence="1">
    <location>
        <begin position="104"/>
        <end position="115"/>
    </location>
</feature>
<evidence type="ECO:0000313" key="4">
    <source>
        <dbReference type="Proteomes" id="UP000036947"/>
    </source>
</evidence>
<evidence type="ECO:0000313" key="3">
    <source>
        <dbReference type="EMBL" id="KND89320.1"/>
    </source>
</evidence>
<feature type="compositionally biased region" description="Polar residues" evidence="1">
    <location>
        <begin position="72"/>
        <end position="86"/>
    </location>
</feature>
<comment type="caution">
    <text evidence="3">The sequence shown here is derived from an EMBL/GenBank/DDBJ whole genome shotgun (WGS) entry which is preliminary data.</text>
</comment>
<dbReference type="EMBL" id="LFRF01000019">
    <property type="protein sequence ID" value="KND89320.1"/>
    <property type="molecule type" value="Genomic_DNA"/>
</dbReference>
<dbReference type="Proteomes" id="UP000036947">
    <property type="component" value="Unassembled WGS sequence"/>
</dbReference>
<keyword evidence="2" id="KW-1133">Transmembrane helix</keyword>
<dbReference type="AlphaFoldDB" id="A0A0L0N646"/>
<protein>
    <submittedName>
        <fullName evidence="3">Uncharacterized protein</fullName>
    </submittedName>
</protein>
<gene>
    <name evidence="3" type="ORF">TOPH_06049</name>
</gene>
<name>A0A0L0N646_TOLOC</name>
<evidence type="ECO:0000256" key="1">
    <source>
        <dbReference type="SAM" id="MobiDB-lite"/>
    </source>
</evidence>
<feature type="region of interest" description="Disordered" evidence="1">
    <location>
        <begin position="13"/>
        <end position="86"/>
    </location>
</feature>
<reference evidence="3 4" key="1">
    <citation type="journal article" date="2015" name="BMC Genomics">
        <title>The genome of the truffle-parasite Tolypocladium ophioglossoides and the evolution of antifungal peptaibiotics.</title>
        <authorList>
            <person name="Quandt C.A."/>
            <person name="Bushley K.E."/>
            <person name="Spatafora J.W."/>
        </authorList>
    </citation>
    <scope>NUCLEOTIDE SEQUENCE [LARGE SCALE GENOMIC DNA]</scope>
    <source>
        <strain evidence="3 4">CBS 100239</strain>
    </source>
</reference>
<accession>A0A0L0N646</accession>
<sequence>MLFTRLASFQARDGLWPKPKSSGRLGQTQNHDALTSSTSEETATTSRSSGISKFEVSTTEDGPTSALAIPMSTPTNPSSSRNASTQLPGFIGLSAATSRSLSTGLSVSSSGSSTGAVEMPTGAASTGANEPAPSQKELDGLSHGATAAIVVGILLVLAAFLYAIWIAIQNKKNDRRTRSPTFPSYDVDLPLRDLARTDEYRHTGVRFGGGSLSEQFAPETGMPSHLRDGTAGYGGLNGEPAPRYPANAYWGQSVAWG</sequence>
<feature type="compositionally biased region" description="Low complexity" evidence="1">
    <location>
        <begin position="35"/>
        <end position="49"/>
    </location>
</feature>
<feature type="compositionally biased region" description="Polar residues" evidence="1">
    <location>
        <begin position="24"/>
        <end position="34"/>
    </location>
</feature>
<keyword evidence="4" id="KW-1185">Reference proteome</keyword>
<proteinExistence type="predicted"/>
<dbReference type="OrthoDB" id="4926385at2759"/>
<organism evidence="3 4">
    <name type="scientific">Tolypocladium ophioglossoides (strain CBS 100239)</name>
    <name type="common">Snaketongue truffleclub</name>
    <name type="synonym">Elaphocordyceps ophioglossoides</name>
    <dbReference type="NCBI Taxonomy" id="1163406"/>
    <lineage>
        <taxon>Eukaryota</taxon>
        <taxon>Fungi</taxon>
        <taxon>Dikarya</taxon>
        <taxon>Ascomycota</taxon>
        <taxon>Pezizomycotina</taxon>
        <taxon>Sordariomycetes</taxon>
        <taxon>Hypocreomycetidae</taxon>
        <taxon>Hypocreales</taxon>
        <taxon>Ophiocordycipitaceae</taxon>
        <taxon>Tolypocladium</taxon>
    </lineage>
</organism>
<evidence type="ECO:0000256" key="2">
    <source>
        <dbReference type="SAM" id="Phobius"/>
    </source>
</evidence>
<keyword evidence="2" id="KW-0812">Transmembrane</keyword>
<feature type="transmembrane region" description="Helical" evidence="2">
    <location>
        <begin position="145"/>
        <end position="168"/>
    </location>
</feature>
<keyword evidence="2" id="KW-0472">Membrane</keyword>
<feature type="region of interest" description="Disordered" evidence="1">
    <location>
        <begin position="104"/>
        <end position="138"/>
    </location>
</feature>